<gene>
    <name evidence="1" type="ordered locus">YPN_1428</name>
</gene>
<sequence length="250" mass="27973">MSLHANAGVGRCRGETLVSSADIFKKILSIDTLLSFDGVIPSLSEFQLKLVTLIEQFGHALQSEGHNETEVDRLCHQICHSLDKRAGSAIKENGLSWEGYSLVHYFYGYIAPVPSESENLEALLNSDDATVSQFALKILALSQNLPIHDEKSLQLLARYSHRSLRQNIIATDDDIDPEEWLGSALKREETIEAEQVPEANIVSEANIVLEANIVSEQRRSSRPFYLQLVALTLLLSTLWFWCSRYLGDLS</sequence>
<proteinExistence type="predicted"/>
<dbReference type="EMBL" id="CP000305">
    <property type="protein sequence ID" value="ABG17758.1"/>
    <property type="molecule type" value="Genomic_DNA"/>
</dbReference>
<dbReference type="HOGENOM" id="CLU_112500_0_0_6"/>
<reference evidence="1 2" key="1">
    <citation type="journal article" date="2006" name="J. Bacteriol.">
        <title>Complete genome sequence of Yersinia pestis strains Antiqua and Nepal516: evidence of gene reduction in an emerging pathogen.</title>
        <authorList>
            <person name="Chain P.S."/>
            <person name="Hu P."/>
            <person name="Malfatti S.A."/>
            <person name="Radnedge L."/>
            <person name="Larimer F."/>
            <person name="Vergez L.M."/>
            <person name="Worsham P."/>
            <person name="Chu M.C."/>
            <person name="Andersen G.L."/>
        </authorList>
    </citation>
    <scope>NUCLEOTIDE SEQUENCE [LARGE SCALE GENOMIC DNA]</scope>
    <source>
        <strain evidence="1 2">Nepal516</strain>
    </source>
</reference>
<evidence type="ECO:0000313" key="2">
    <source>
        <dbReference type="Proteomes" id="UP000008936"/>
    </source>
</evidence>
<dbReference type="KEGG" id="ypn:YPN_1428"/>
<organism evidence="1 2">
    <name type="scientific">Yersinia pestis bv. Antiqua (strain Nepal516)</name>
    <dbReference type="NCBI Taxonomy" id="377628"/>
    <lineage>
        <taxon>Bacteria</taxon>
        <taxon>Pseudomonadati</taxon>
        <taxon>Pseudomonadota</taxon>
        <taxon>Gammaproteobacteria</taxon>
        <taxon>Enterobacterales</taxon>
        <taxon>Yersiniaceae</taxon>
        <taxon>Yersinia</taxon>
    </lineage>
</organism>
<accession>A0A0H2YHU5</accession>
<protein>
    <submittedName>
        <fullName evidence="1">Membrane protein</fullName>
    </submittedName>
</protein>
<name>A0A0H2YHU5_YERPN</name>
<dbReference type="AlphaFoldDB" id="A0A0H2YHU5"/>
<dbReference type="Proteomes" id="UP000008936">
    <property type="component" value="Chromosome"/>
</dbReference>
<evidence type="ECO:0000313" key="1">
    <source>
        <dbReference type="EMBL" id="ABG17758.1"/>
    </source>
</evidence>